<dbReference type="EMBL" id="CP006643">
    <property type="protein sequence ID" value="AGX06463.1"/>
    <property type="molecule type" value="Genomic_DNA"/>
</dbReference>
<keyword evidence="2" id="KW-1185">Reference proteome</keyword>
<evidence type="ECO:0000313" key="1">
    <source>
        <dbReference type="EMBL" id="AGX06463.1"/>
    </source>
</evidence>
<name>U5LGB5_9BACI</name>
<dbReference type="KEGG" id="bif:N288_23120"/>
<reference evidence="1 2" key="1">
    <citation type="submission" date="2013-07" db="EMBL/GenBank/DDBJ databases">
        <title>Complete genome sequence of Bacillus infantis NRRL B-14911 that has potential to induce cardiac disease by antigenic mimicry.</title>
        <authorList>
            <person name="Massilamany C."/>
            <person name="Smith T.P.L."/>
            <person name="Loy J.D."/>
            <person name="Barletta R."/>
            <person name="Reddy J."/>
        </authorList>
    </citation>
    <scope>NUCLEOTIDE SEQUENCE [LARGE SCALE GENOMIC DNA]</scope>
    <source>
        <strain evidence="1 2">NRRL B-14911</strain>
    </source>
</reference>
<dbReference type="PATRIC" id="fig|1367477.3.peg.4615"/>
<protein>
    <submittedName>
        <fullName evidence="1">Uncharacterized protein</fullName>
    </submittedName>
</protein>
<organism evidence="1 2">
    <name type="scientific">Bacillus infantis NRRL B-14911</name>
    <dbReference type="NCBI Taxonomy" id="1367477"/>
    <lineage>
        <taxon>Bacteria</taxon>
        <taxon>Bacillati</taxon>
        <taxon>Bacillota</taxon>
        <taxon>Bacilli</taxon>
        <taxon>Bacillales</taxon>
        <taxon>Bacillaceae</taxon>
        <taxon>Bacillus</taxon>
    </lineage>
</organism>
<evidence type="ECO:0000313" key="2">
    <source>
        <dbReference type="Proteomes" id="UP000017805"/>
    </source>
</evidence>
<dbReference type="AlphaFoldDB" id="U5LGB5"/>
<dbReference type="Proteomes" id="UP000017805">
    <property type="component" value="Chromosome"/>
</dbReference>
<gene>
    <name evidence="1" type="ORF">N288_23120</name>
</gene>
<proteinExistence type="predicted"/>
<sequence length="57" mass="6848">METETILCTMQFLHYIFDGDFQRENYVVGNKAIRMKNVEHYSAGIFQNQVNEQRIYI</sequence>
<dbReference type="HOGENOM" id="CLU_3149463_0_0_9"/>
<accession>U5LGB5</accession>